<gene>
    <name evidence="2" type="ORF">FKW44_010104</name>
</gene>
<protein>
    <submittedName>
        <fullName evidence="2">Transposable element tcb2 transposase</fullName>
    </submittedName>
</protein>
<dbReference type="InterPro" id="IPR009057">
    <property type="entry name" value="Homeodomain-like_sf"/>
</dbReference>
<dbReference type="OrthoDB" id="5871893at2759"/>
<evidence type="ECO:0000313" key="2">
    <source>
        <dbReference type="EMBL" id="QQP49429.1"/>
    </source>
</evidence>
<evidence type="ECO:0000313" key="3">
    <source>
        <dbReference type="Proteomes" id="UP000595437"/>
    </source>
</evidence>
<evidence type="ECO:0000256" key="1">
    <source>
        <dbReference type="ARBA" id="ARBA00004123"/>
    </source>
</evidence>
<accession>A0A7T8HG45</accession>
<sequence length="201" mass="22520">MEQTRRDTVIELLCAGHRPAAIIKLLKYPKRTVYDITKKWEESGMSKRKEHKPRSDRICTPTFVAGLKRSIKVYPGTPMSILARKRGVHLSSSLDGLCGFRDPVYIPAGLGARPHGQTCAVLAEDECAQLLGLQHLAPQQPRPEPMRLLLVYATHHSNMASLKASIKSEINKLDPAEVSTDCKRFRRRLEDILEAEGGQIE</sequence>
<dbReference type="Gene3D" id="1.10.10.10">
    <property type="entry name" value="Winged helix-like DNA-binding domain superfamily/Winged helix DNA-binding domain"/>
    <property type="match status" value="1"/>
</dbReference>
<keyword evidence="3" id="KW-1185">Reference proteome</keyword>
<dbReference type="AlphaFoldDB" id="A0A7T8HG45"/>
<dbReference type="Proteomes" id="UP000595437">
    <property type="component" value="Chromosome 6"/>
</dbReference>
<reference evidence="3" key="1">
    <citation type="submission" date="2021-01" db="EMBL/GenBank/DDBJ databases">
        <title>Caligus Genome Assembly.</title>
        <authorList>
            <person name="Gallardo-Escarate C."/>
        </authorList>
    </citation>
    <scope>NUCLEOTIDE SEQUENCE [LARGE SCALE GENOMIC DNA]</scope>
</reference>
<dbReference type="SUPFAM" id="SSF46689">
    <property type="entry name" value="Homeodomain-like"/>
    <property type="match status" value="1"/>
</dbReference>
<dbReference type="InterPro" id="IPR036388">
    <property type="entry name" value="WH-like_DNA-bd_sf"/>
</dbReference>
<dbReference type="EMBL" id="CP045895">
    <property type="protein sequence ID" value="QQP49429.1"/>
    <property type="molecule type" value="Genomic_DNA"/>
</dbReference>
<organism evidence="2 3">
    <name type="scientific">Caligus rogercresseyi</name>
    <name type="common">Sea louse</name>
    <dbReference type="NCBI Taxonomy" id="217165"/>
    <lineage>
        <taxon>Eukaryota</taxon>
        <taxon>Metazoa</taxon>
        <taxon>Ecdysozoa</taxon>
        <taxon>Arthropoda</taxon>
        <taxon>Crustacea</taxon>
        <taxon>Multicrustacea</taxon>
        <taxon>Hexanauplia</taxon>
        <taxon>Copepoda</taxon>
        <taxon>Siphonostomatoida</taxon>
        <taxon>Caligidae</taxon>
        <taxon>Caligus</taxon>
    </lineage>
</organism>
<comment type="subcellular location">
    <subcellularLocation>
        <location evidence="1">Nucleus</location>
    </subcellularLocation>
</comment>
<proteinExistence type="predicted"/>
<dbReference type="Pfam" id="PF13384">
    <property type="entry name" value="HTH_23"/>
    <property type="match status" value="1"/>
</dbReference>
<dbReference type="GO" id="GO:0005634">
    <property type="term" value="C:nucleus"/>
    <property type="evidence" value="ECO:0007669"/>
    <property type="project" value="UniProtKB-SubCell"/>
</dbReference>
<name>A0A7T8HG45_CALRO</name>